<sequence>MRSVYRPAFGKVLAALVAVVCAVGLVVISAHDGVPGFARSAPWLLLAAGAAWALFWRPEVVVDDAGVHLANVLRTVDLPWPSIQRIDTKWALALTTRYGTYTAWAAPAPSRWAHRDLSPGDLRHLPESTYGAGASIRPGDSPHSPSGQAALAVRRRWEELRDAGHLDDPRLEFDRPPVTWHRTTIAAAVVLVVLGVLAALV</sequence>
<reference evidence="3" key="2">
    <citation type="submission" date="2020-09" db="EMBL/GenBank/DDBJ databases">
        <authorList>
            <person name="Sun Q."/>
            <person name="Zhou Y."/>
        </authorList>
    </citation>
    <scope>NUCLEOTIDE SEQUENCE</scope>
    <source>
        <strain evidence="3">CGMCC 4.7308</strain>
    </source>
</reference>
<protein>
    <recommendedName>
        <fullName evidence="2">Low molecular weight protein antigen 6 PH domain-containing protein</fullName>
    </recommendedName>
</protein>
<organism evidence="3 4">
    <name type="scientific">Nakamurella endophytica</name>
    <dbReference type="NCBI Taxonomy" id="1748367"/>
    <lineage>
        <taxon>Bacteria</taxon>
        <taxon>Bacillati</taxon>
        <taxon>Actinomycetota</taxon>
        <taxon>Actinomycetes</taxon>
        <taxon>Nakamurellales</taxon>
        <taxon>Nakamurellaceae</taxon>
        <taxon>Nakamurella</taxon>
    </lineage>
</organism>
<dbReference type="AlphaFoldDB" id="A0A917SM42"/>
<proteinExistence type="predicted"/>
<name>A0A917SM42_9ACTN</name>
<dbReference type="RefSeq" id="WP_188939697.1">
    <property type="nucleotide sequence ID" value="NZ_BMNA01000001.1"/>
</dbReference>
<dbReference type="Proteomes" id="UP000655208">
    <property type="component" value="Unassembled WGS sequence"/>
</dbReference>
<gene>
    <name evidence="3" type="ORF">GCM10011594_02620</name>
</gene>
<reference evidence="3" key="1">
    <citation type="journal article" date="2014" name="Int. J. Syst. Evol. Microbiol.">
        <title>Complete genome sequence of Corynebacterium casei LMG S-19264T (=DSM 44701T), isolated from a smear-ripened cheese.</title>
        <authorList>
            <consortium name="US DOE Joint Genome Institute (JGI-PGF)"/>
            <person name="Walter F."/>
            <person name="Albersmeier A."/>
            <person name="Kalinowski J."/>
            <person name="Ruckert C."/>
        </authorList>
    </citation>
    <scope>NUCLEOTIDE SEQUENCE</scope>
    <source>
        <strain evidence="3">CGMCC 4.7308</strain>
    </source>
</reference>
<dbReference type="EMBL" id="BMNA01000001">
    <property type="protein sequence ID" value="GGL86469.1"/>
    <property type="molecule type" value="Genomic_DNA"/>
</dbReference>
<feature type="transmembrane region" description="Helical" evidence="1">
    <location>
        <begin position="12"/>
        <end position="31"/>
    </location>
</feature>
<evidence type="ECO:0000259" key="2">
    <source>
        <dbReference type="Pfam" id="PF10756"/>
    </source>
</evidence>
<dbReference type="InterPro" id="IPR019692">
    <property type="entry name" value="CFP-6_PH"/>
</dbReference>
<accession>A0A917SM42</accession>
<comment type="caution">
    <text evidence="3">The sequence shown here is derived from an EMBL/GenBank/DDBJ whole genome shotgun (WGS) entry which is preliminary data.</text>
</comment>
<evidence type="ECO:0000256" key="1">
    <source>
        <dbReference type="SAM" id="Phobius"/>
    </source>
</evidence>
<keyword evidence="1" id="KW-0812">Transmembrane</keyword>
<feature type="transmembrane region" description="Helical" evidence="1">
    <location>
        <begin position="180"/>
        <end position="200"/>
    </location>
</feature>
<keyword evidence="1" id="KW-0472">Membrane</keyword>
<keyword evidence="1" id="KW-1133">Transmembrane helix</keyword>
<evidence type="ECO:0000313" key="3">
    <source>
        <dbReference type="EMBL" id="GGL86469.1"/>
    </source>
</evidence>
<evidence type="ECO:0000313" key="4">
    <source>
        <dbReference type="Proteomes" id="UP000655208"/>
    </source>
</evidence>
<dbReference type="Pfam" id="PF10756">
    <property type="entry name" value="bPH_6"/>
    <property type="match status" value="1"/>
</dbReference>
<keyword evidence="4" id="KW-1185">Reference proteome</keyword>
<feature type="domain" description="Low molecular weight protein antigen 6 PH" evidence="2">
    <location>
        <begin position="57"/>
        <end position="131"/>
    </location>
</feature>